<evidence type="ECO:0000256" key="1">
    <source>
        <dbReference type="ARBA" id="ARBA00004308"/>
    </source>
</evidence>
<dbReference type="Pfam" id="PF12755">
    <property type="entry name" value="Vac14_Fab1_bd"/>
    <property type="match status" value="1"/>
</dbReference>
<evidence type="ECO:0000256" key="4">
    <source>
        <dbReference type="ARBA" id="ARBA00022737"/>
    </source>
</evidence>
<dbReference type="OrthoDB" id="5574975at2759"/>
<keyword evidence="4" id="KW-0677">Repeat</keyword>
<dbReference type="Pfam" id="PF11916">
    <property type="entry name" value="Vac14_Fig4_bd"/>
    <property type="match status" value="1"/>
</dbReference>
<comment type="similarity">
    <text evidence="2">Belongs to the VAC14 family.</text>
</comment>
<name>A0A553N697_TIGCA</name>
<keyword evidence="10" id="KW-1185">Reference proteome</keyword>
<proteinExistence type="inferred from homology"/>
<dbReference type="InterPro" id="IPR021841">
    <property type="entry name" value="VAC14_Fig4p-bd"/>
</dbReference>
<dbReference type="EMBL" id="VCGU01000459">
    <property type="protein sequence ID" value="TRY60954.1"/>
    <property type="molecule type" value="Genomic_DNA"/>
</dbReference>
<dbReference type="InterPro" id="IPR000357">
    <property type="entry name" value="HEAT"/>
</dbReference>
<gene>
    <name evidence="9" type="ORF">TCAL_10641</name>
</gene>
<dbReference type="Gene3D" id="1.25.10.10">
    <property type="entry name" value="Leucine-rich Repeat Variant"/>
    <property type="match status" value="3"/>
</dbReference>
<dbReference type="GO" id="GO:0010008">
    <property type="term" value="C:endosome membrane"/>
    <property type="evidence" value="ECO:0007669"/>
    <property type="project" value="TreeGrafter"/>
</dbReference>
<dbReference type="AlphaFoldDB" id="A0A553N697"/>
<dbReference type="InterPro" id="IPR011989">
    <property type="entry name" value="ARM-like"/>
</dbReference>
<comment type="function">
    <text evidence="6">Scaffold protein component of the PI(3,5)P2 regulatory complex which regulates both the synthesis and turnover of phosphatidylinositol 3,5-bisphosphate (PtdIns(3,5)P2). Pentamerizes into a star-shaped structure and nucleates the assembly of the complex. The pentamer binds a single copy each of PIKFYVE and FIG4 and coordinates both PIKfyve kinase activity and FIG4 phosphatase activity, being required to maintain normal levels of phosphatidylinositol 3-phosphate (PtdIns(3)P) and phosphatidylinositol 5-phosphate (PtdIns(5)P). Plays a role in the biogenesis of endosome carrier vesicles (ECV) / multivesicular bodies (MVB) transport intermediates from early endosomes.</text>
</comment>
<dbReference type="SUPFAM" id="SSF48371">
    <property type="entry name" value="ARM repeat"/>
    <property type="match status" value="1"/>
</dbReference>
<evidence type="ECO:0000313" key="9">
    <source>
        <dbReference type="EMBL" id="TRY60954.1"/>
    </source>
</evidence>
<dbReference type="STRING" id="6832.A0A553N697"/>
<comment type="subunit">
    <text evidence="7">Forms pentamers. Component of the PI(3,5)P2 regulatory complex/PAS complex, at least composed of PIKFYVE, FIG4 and VAC14. VAC14 nucleates the assembly of the complex and serves as a scaffold by pentamerizing into a star-shaped structure, which can bind a single copy each of PIKFYVE and FIG4 and coordinates their activities. Interacts with NOS1.</text>
</comment>
<dbReference type="Pfam" id="PF02985">
    <property type="entry name" value="HEAT"/>
    <property type="match status" value="1"/>
</dbReference>
<evidence type="ECO:0000313" key="10">
    <source>
        <dbReference type="Proteomes" id="UP000318571"/>
    </source>
</evidence>
<protein>
    <recommendedName>
        <fullName evidence="3">Protein VAC14 homolog</fullName>
    </recommendedName>
</protein>
<reference evidence="9 10" key="1">
    <citation type="journal article" date="2018" name="Nat. Ecol. Evol.">
        <title>Genomic signatures of mitonuclear coevolution across populations of Tigriopus californicus.</title>
        <authorList>
            <person name="Barreto F.S."/>
            <person name="Watson E.T."/>
            <person name="Lima T.G."/>
            <person name="Willett C.S."/>
            <person name="Edmands S."/>
            <person name="Li W."/>
            <person name="Burton R.S."/>
        </authorList>
    </citation>
    <scope>NUCLEOTIDE SEQUENCE [LARGE SCALE GENOMIC DNA]</scope>
    <source>
        <strain evidence="9 10">San Diego</strain>
    </source>
</reference>
<dbReference type="PANTHER" id="PTHR16023">
    <property type="entry name" value="TAX1 BINDING PROTEIN-RELATED"/>
    <property type="match status" value="1"/>
</dbReference>
<evidence type="ECO:0000256" key="2">
    <source>
        <dbReference type="ARBA" id="ARBA00010225"/>
    </source>
</evidence>
<evidence type="ECO:0000256" key="6">
    <source>
        <dbReference type="ARBA" id="ARBA00045654"/>
    </source>
</evidence>
<evidence type="ECO:0000256" key="5">
    <source>
        <dbReference type="ARBA" id="ARBA00023136"/>
    </source>
</evidence>
<dbReference type="OMA" id="QCYQHVS"/>
<sequence length="725" mass="81806">MSASPSPYPSDPLSGVANAGGVSTIKDVAPLSTACARALNDKMYDKRKAAAMEIEKMTREFVSVDNKAQIKKLLKVLGVDFAASQNPNMRKGGLIGLSAAGIGLSTESHLYIEELLRPIMTCLTDTDSRVRYYACESLYNILKVSKHLIVPIFNDIFCAMGMVVTDLDQNVRTAAELLDRLLKNVATESKDFDLRGFVTVLKERLYSRDPFARQFHLGWISDLEQVPDSRVVDFLPEILDQLFIILGDPNADIHVNCRNVLGRFLCHVQDHDESELDYALMINILITHAQSDVGRMQVMALDWIKVFLAKADLELLPFVSGILLAGLPLLSLDDEQRKVLTDNEAKCLKEAARQINVQLMRLAKKAESDPINKSELPDANKTEPLGLNSLDVEAILKVLVKQIEGHKISAKLAALRWTYHLFSITPKKMKNHVDLVFPLLLQALSDSSEEVVINALQVLSTICNDGEDKTQFRTCIMYLMRLFKENKQLFEAKGPFIVRQLCLLMKAEEIYEQLAKELLEESNLTFARQFVDILNSILLSTRELFDIRRKLISMETKASLDFFLTLYHTWCHSPVPAIALCLLSGFYSHACDLVRKMAQDEVTVDILIEIDKLIQHLESPVFAAVRMHLLDVGQNDELFQAFYGLLMILPQSSTFKLLQNRLQCVPLHLKPTAARKPSAKSFKAEIDCQMLMTYFDEIQSRHQKERRTAAKVETLAKGVSLLEFE</sequence>
<dbReference type="PANTHER" id="PTHR16023:SF0">
    <property type="entry name" value="PROTEIN VAC14 HOMOLOG"/>
    <property type="match status" value="1"/>
</dbReference>
<evidence type="ECO:0000256" key="7">
    <source>
        <dbReference type="ARBA" id="ARBA00047092"/>
    </source>
</evidence>
<dbReference type="GO" id="GO:0006661">
    <property type="term" value="P:phosphatidylinositol biosynthetic process"/>
    <property type="evidence" value="ECO:0007669"/>
    <property type="project" value="InterPro"/>
</dbReference>
<dbReference type="InterPro" id="IPR016024">
    <property type="entry name" value="ARM-type_fold"/>
</dbReference>
<comment type="caution">
    <text evidence="9">The sequence shown here is derived from an EMBL/GenBank/DDBJ whole genome shotgun (WGS) entry which is preliminary data.</text>
</comment>
<evidence type="ECO:0000256" key="3">
    <source>
        <dbReference type="ARBA" id="ARBA00013840"/>
    </source>
</evidence>
<dbReference type="Proteomes" id="UP000318571">
    <property type="component" value="Chromosome 8"/>
</dbReference>
<keyword evidence="5" id="KW-0472">Membrane</keyword>
<organism evidence="9 10">
    <name type="scientific">Tigriopus californicus</name>
    <name type="common">Marine copepod</name>
    <dbReference type="NCBI Taxonomy" id="6832"/>
    <lineage>
        <taxon>Eukaryota</taxon>
        <taxon>Metazoa</taxon>
        <taxon>Ecdysozoa</taxon>
        <taxon>Arthropoda</taxon>
        <taxon>Crustacea</taxon>
        <taxon>Multicrustacea</taxon>
        <taxon>Hexanauplia</taxon>
        <taxon>Copepoda</taxon>
        <taxon>Harpacticoida</taxon>
        <taxon>Harpacticidae</taxon>
        <taxon>Tigriopus</taxon>
    </lineage>
</organism>
<dbReference type="InterPro" id="IPR026825">
    <property type="entry name" value="Vac14"/>
</dbReference>
<accession>A0A553N697</accession>
<feature type="domain" description="Vacuolar protein 14 C-terminal Fig4-binding" evidence="8">
    <location>
        <begin position="488"/>
        <end position="665"/>
    </location>
</feature>
<evidence type="ECO:0000259" key="8">
    <source>
        <dbReference type="Pfam" id="PF11916"/>
    </source>
</evidence>
<dbReference type="GO" id="GO:0070772">
    <property type="term" value="C:PAS complex"/>
    <property type="evidence" value="ECO:0007669"/>
    <property type="project" value="InterPro"/>
</dbReference>
<comment type="subcellular location">
    <subcellularLocation>
        <location evidence="1">Endomembrane system</location>
    </subcellularLocation>
</comment>